<evidence type="ECO:0000313" key="15">
    <source>
        <dbReference type="Ensembl" id="ENSMODP00000007447.3"/>
    </source>
</evidence>
<reference evidence="15 16" key="1">
    <citation type="journal article" date="2007" name="Nature">
        <title>Genome of the marsupial Monodelphis domestica reveals innovation in non-coding sequences.</title>
        <authorList>
            <person name="Mikkelsen T.S."/>
            <person name="Wakefield M.J."/>
            <person name="Aken B."/>
            <person name="Amemiya C.T."/>
            <person name="Chang J.L."/>
            <person name="Duke S."/>
            <person name="Garber M."/>
            <person name="Gentles A.J."/>
            <person name="Goodstadt L."/>
            <person name="Heger A."/>
            <person name="Jurka J."/>
            <person name="Kamal M."/>
            <person name="Mauceli E."/>
            <person name="Searle S.M."/>
            <person name="Sharpe T."/>
            <person name="Baker M.L."/>
            <person name="Batzer M.A."/>
            <person name="Benos P.V."/>
            <person name="Belov K."/>
            <person name="Clamp M."/>
            <person name="Cook A."/>
            <person name="Cuff J."/>
            <person name="Das R."/>
            <person name="Davidow L."/>
            <person name="Deakin J.E."/>
            <person name="Fazzari M.J."/>
            <person name="Glass J.L."/>
            <person name="Grabherr M."/>
            <person name="Greally J.M."/>
            <person name="Gu W."/>
            <person name="Hore T.A."/>
            <person name="Huttley G.A."/>
            <person name="Kleber M."/>
            <person name="Jirtle R.L."/>
            <person name="Koina E."/>
            <person name="Lee J.T."/>
            <person name="Mahony S."/>
            <person name="Marra M.A."/>
            <person name="Miller R.D."/>
            <person name="Nicholls R.D."/>
            <person name="Oda M."/>
            <person name="Papenfuss A.T."/>
            <person name="Parra Z.E."/>
            <person name="Pollock D.D."/>
            <person name="Ray D.A."/>
            <person name="Schein J.E."/>
            <person name="Speed T.P."/>
            <person name="Thompson K."/>
            <person name="VandeBerg J.L."/>
            <person name="Wade C.M."/>
            <person name="Walker J.A."/>
            <person name="Waters P.D."/>
            <person name="Webber C."/>
            <person name="Weidman J.R."/>
            <person name="Xie X."/>
            <person name="Zody M.C."/>
            <person name="Baldwin J."/>
            <person name="Abdouelleil A."/>
            <person name="Abdulkadir J."/>
            <person name="Abebe A."/>
            <person name="Abera B."/>
            <person name="Abreu J."/>
            <person name="Acer S.C."/>
            <person name="Aftuck L."/>
            <person name="Alexander A."/>
            <person name="An P."/>
            <person name="Anderson E."/>
            <person name="Anderson S."/>
            <person name="Arachi H."/>
            <person name="Azer M."/>
            <person name="Bachantsang P."/>
            <person name="Barry A."/>
            <person name="Bayul T."/>
            <person name="Berlin A."/>
            <person name="Bessette D."/>
            <person name="Bloom T."/>
            <person name="Bloom T."/>
            <person name="Boguslavskiy L."/>
            <person name="Bonnet C."/>
            <person name="Boukhgalter B."/>
            <person name="Bourzgui I."/>
            <person name="Brown A."/>
            <person name="Cahill P."/>
            <person name="Channer S."/>
            <person name="Cheshatsang Y."/>
            <person name="Chuda L."/>
            <person name="Citroen M."/>
            <person name="Collymore A."/>
            <person name="Cooke P."/>
            <person name="Costello M."/>
            <person name="D'Aco K."/>
            <person name="Daza R."/>
            <person name="De Haan G."/>
            <person name="DeGray S."/>
            <person name="DeMaso C."/>
            <person name="Dhargay N."/>
            <person name="Dooley K."/>
            <person name="Dooley E."/>
            <person name="Doricent M."/>
            <person name="Dorje P."/>
            <person name="Dorjee K."/>
            <person name="Dupes A."/>
            <person name="Elong R."/>
            <person name="Falk J."/>
            <person name="Farina A."/>
            <person name="Faro S."/>
            <person name="Ferguson D."/>
            <person name="Fisher S."/>
            <person name="Foley C.D."/>
            <person name="Franke A."/>
            <person name="Friedrich D."/>
            <person name="Gadbois L."/>
            <person name="Gearin G."/>
            <person name="Gearin C.R."/>
            <person name="Giannoukos G."/>
            <person name="Goode T."/>
            <person name="Graham J."/>
            <person name="Grandbois E."/>
            <person name="Grewal S."/>
            <person name="Gyaltsen K."/>
            <person name="Hafez N."/>
            <person name="Hagos B."/>
            <person name="Hall J."/>
            <person name="Henson C."/>
            <person name="Hollinger A."/>
            <person name="Honan T."/>
            <person name="Huard M.D."/>
            <person name="Hughes L."/>
            <person name="Hurhula B."/>
            <person name="Husby M.E."/>
            <person name="Kamat A."/>
            <person name="Kanga B."/>
            <person name="Kashin S."/>
            <person name="Khazanovich D."/>
            <person name="Kisner P."/>
            <person name="Lance K."/>
            <person name="Lara M."/>
            <person name="Lee W."/>
            <person name="Lennon N."/>
            <person name="Letendre F."/>
            <person name="LeVine R."/>
            <person name="Lipovsky A."/>
            <person name="Liu X."/>
            <person name="Liu J."/>
            <person name="Liu S."/>
            <person name="Lokyitsang T."/>
            <person name="Lokyitsang Y."/>
            <person name="Lubonja R."/>
            <person name="Lui A."/>
            <person name="MacDonald P."/>
            <person name="Magnisalis V."/>
            <person name="Maru K."/>
            <person name="Matthews C."/>
            <person name="McCusker W."/>
            <person name="McDonough S."/>
            <person name="Mehta T."/>
            <person name="Meldrim J."/>
            <person name="Meneus L."/>
            <person name="Mihai O."/>
            <person name="Mihalev A."/>
            <person name="Mihova T."/>
            <person name="Mittelman R."/>
            <person name="Mlenga V."/>
            <person name="Montmayeur A."/>
            <person name="Mulrain L."/>
            <person name="Navidi A."/>
            <person name="Naylor J."/>
            <person name="Negash T."/>
            <person name="Nguyen T."/>
            <person name="Nguyen N."/>
            <person name="Nicol R."/>
            <person name="Norbu C."/>
            <person name="Norbu N."/>
            <person name="Novod N."/>
            <person name="O'Neill B."/>
            <person name="Osman S."/>
            <person name="Markiewicz E."/>
            <person name="Oyono O.L."/>
            <person name="Patti C."/>
            <person name="Phunkhang P."/>
            <person name="Pierre F."/>
            <person name="Priest M."/>
            <person name="Raghuraman S."/>
            <person name="Rege F."/>
            <person name="Reyes R."/>
            <person name="Rise C."/>
            <person name="Rogov P."/>
            <person name="Ross K."/>
            <person name="Ryan E."/>
            <person name="Settipalli S."/>
            <person name="Shea T."/>
            <person name="Sherpa N."/>
            <person name="Shi L."/>
            <person name="Shih D."/>
            <person name="Sparrow T."/>
            <person name="Spaulding J."/>
            <person name="Stalker J."/>
            <person name="Stange-Thomann N."/>
            <person name="Stavropoulos S."/>
            <person name="Stone C."/>
            <person name="Strader C."/>
            <person name="Tesfaye S."/>
            <person name="Thomson T."/>
            <person name="Thoulutsang Y."/>
            <person name="Thoulutsang D."/>
            <person name="Topham K."/>
            <person name="Topping I."/>
            <person name="Tsamla T."/>
            <person name="Vassiliev H."/>
            <person name="Vo A."/>
            <person name="Wangchuk T."/>
            <person name="Wangdi T."/>
            <person name="Weiand M."/>
            <person name="Wilkinson J."/>
            <person name="Wilson A."/>
            <person name="Yadav S."/>
            <person name="Young G."/>
            <person name="Yu Q."/>
            <person name="Zembek L."/>
            <person name="Zhong D."/>
            <person name="Zimmer A."/>
            <person name="Zwirko Z."/>
            <person name="Jaffe D.B."/>
            <person name="Alvarez P."/>
            <person name="Brockman W."/>
            <person name="Butler J."/>
            <person name="Chin C."/>
            <person name="Gnerre S."/>
            <person name="MacCallum I."/>
            <person name="Graves J.A."/>
            <person name="Ponting C.P."/>
            <person name="Breen M."/>
            <person name="Samollow P.B."/>
            <person name="Lander E.S."/>
            <person name="Lindblad-Toh K."/>
        </authorList>
    </citation>
    <scope>NUCLEOTIDE SEQUENCE [LARGE SCALE GENOMIC DNA]</scope>
</reference>
<keyword evidence="7" id="KW-0862">Zinc</keyword>
<dbReference type="Ensembl" id="ENSMODT00000007596.3">
    <property type="protein sequence ID" value="ENSMODP00000007447.3"/>
    <property type="gene ID" value="ENSMODG00000006018.3"/>
</dbReference>
<comment type="similarity">
    <text evidence="3">Belongs to the krueppel C2H2-type zinc-finger protein family.</text>
</comment>
<dbReference type="eggNOG" id="KOG1721">
    <property type="taxonomic scope" value="Eukaryota"/>
</dbReference>
<dbReference type="GO" id="GO:0005634">
    <property type="term" value="C:nucleus"/>
    <property type="evidence" value="ECO:0007669"/>
    <property type="project" value="UniProtKB-SubCell"/>
</dbReference>
<evidence type="ECO:0000256" key="5">
    <source>
        <dbReference type="ARBA" id="ARBA00022737"/>
    </source>
</evidence>
<keyword evidence="16" id="KW-1185">Reference proteome</keyword>
<dbReference type="SUPFAM" id="SSF57667">
    <property type="entry name" value="beta-beta-alpha zinc fingers"/>
    <property type="match status" value="1"/>
</dbReference>
<dbReference type="Gene3D" id="3.30.160.60">
    <property type="entry name" value="Classic Zinc Finger"/>
    <property type="match status" value="3"/>
</dbReference>
<feature type="domain" description="C2H2-type" evidence="14">
    <location>
        <begin position="166"/>
        <end position="193"/>
    </location>
</feature>
<keyword evidence="8" id="KW-0805">Transcription regulation</keyword>
<dbReference type="InterPro" id="IPR013087">
    <property type="entry name" value="Znf_C2H2_type"/>
</dbReference>
<proteinExistence type="inferred from homology"/>
<evidence type="ECO:0000256" key="4">
    <source>
        <dbReference type="ARBA" id="ARBA00022723"/>
    </source>
</evidence>
<comment type="subcellular location">
    <subcellularLocation>
        <location evidence="2">Nucleus</location>
    </subcellularLocation>
</comment>
<evidence type="ECO:0000256" key="7">
    <source>
        <dbReference type="ARBA" id="ARBA00022833"/>
    </source>
</evidence>
<reference evidence="15" key="2">
    <citation type="submission" date="2025-08" db="UniProtKB">
        <authorList>
            <consortium name="Ensembl"/>
        </authorList>
    </citation>
    <scope>IDENTIFICATION</scope>
</reference>
<evidence type="ECO:0000256" key="13">
    <source>
        <dbReference type="SAM" id="MobiDB-lite"/>
    </source>
</evidence>
<sequence>MASSFQTKCDLSIGTRKRTWIVERKTSRNICSDLDTTKESIVPSPKETISEGTSSQEAIMDRLMRNSFWYSKLRKARKCDGHLGSHQGTQEKYLKQTSISCKNTLIVKREPDCNEFEIFLRQTSILIKHQKGLIGSQSHGKGKYGENIEHNSELSKNQRLPSEKSHECNECGKFFSRNTYLIQHKRIRTGEKVCKCHKYENIFNVHSYLIKHNRIHTGEKLFECNDCGKAFRFLFSIREFILERNLVNKMNVGEFSTSVQTLVSIRELILQKSPMYVRNVEKPLVGAQILLNIREFILERNPINVIYVEKSFRKSKILTNIREFILEKSPMNVTIVGKPSD</sequence>
<dbReference type="PROSITE" id="PS50157">
    <property type="entry name" value="ZINC_FINGER_C2H2_2"/>
    <property type="match status" value="2"/>
</dbReference>
<evidence type="ECO:0000256" key="3">
    <source>
        <dbReference type="ARBA" id="ARBA00006991"/>
    </source>
</evidence>
<organism evidence="15 16">
    <name type="scientific">Monodelphis domestica</name>
    <name type="common">Gray short-tailed opossum</name>
    <dbReference type="NCBI Taxonomy" id="13616"/>
    <lineage>
        <taxon>Eukaryota</taxon>
        <taxon>Metazoa</taxon>
        <taxon>Chordata</taxon>
        <taxon>Craniata</taxon>
        <taxon>Vertebrata</taxon>
        <taxon>Euteleostomi</taxon>
        <taxon>Mammalia</taxon>
        <taxon>Metatheria</taxon>
        <taxon>Didelphimorphia</taxon>
        <taxon>Didelphidae</taxon>
        <taxon>Monodelphis</taxon>
    </lineage>
</organism>
<feature type="compositionally biased region" description="Basic and acidic residues" evidence="13">
    <location>
        <begin position="143"/>
        <end position="153"/>
    </location>
</feature>
<reference evidence="15" key="3">
    <citation type="submission" date="2025-09" db="UniProtKB">
        <authorList>
            <consortium name="Ensembl"/>
        </authorList>
    </citation>
    <scope>IDENTIFICATION</scope>
</reference>
<evidence type="ECO:0000256" key="10">
    <source>
        <dbReference type="ARBA" id="ARBA00023163"/>
    </source>
</evidence>
<keyword evidence="5" id="KW-0677">Repeat</keyword>
<feature type="domain" description="C2H2-type" evidence="14">
    <location>
        <begin position="194"/>
        <end position="221"/>
    </location>
</feature>
<evidence type="ECO:0000256" key="8">
    <source>
        <dbReference type="ARBA" id="ARBA00023015"/>
    </source>
</evidence>
<name>F7AJP6_MONDO</name>
<dbReference type="Proteomes" id="UP000002280">
    <property type="component" value="Chromosome 5"/>
</dbReference>
<evidence type="ECO:0000259" key="14">
    <source>
        <dbReference type="PROSITE" id="PS50157"/>
    </source>
</evidence>
<keyword evidence="10" id="KW-0804">Transcription</keyword>
<evidence type="ECO:0000256" key="2">
    <source>
        <dbReference type="ARBA" id="ARBA00004123"/>
    </source>
</evidence>
<dbReference type="GeneTree" id="ENSGT00940000153104"/>
<dbReference type="FunFam" id="3.30.160.60:FF:000198">
    <property type="entry name" value="zinc finger protein 10 isoform X1"/>
    <property type="match status" value="1"/>
</dbReference>
<dbReference type="InterPro" id="IPR039938">
    <property type="entry name" value="Sp4-like"/>
</dbReference>
<comment type="function">
    <text evidence="1">May be involved in transcriptional regulation.</text>
</comment>
<protein>
    <recommendedName>
        <fullName evidence="14">C2H2-type domain-containing protein</fullName>
    </recommendedName>
</protein>
<keyword evidence="4" id="KW-0479">Metal-binding</keyword>
<evidence type="ECO:0000256" key="9">
    <source>
        <dbReference type="ARBA" id="ARBA00023125"/>
    </source>
</evidence>
<dbReference type="InParanoid" id="F7AJP6"/>
<dbReference type="Pfam" id="PF00096">
    <property type="entry name" value="zf-C2H2"/>
    <property type="match status" value="1"/>
</dbReference>
<evidence type="ECO:0000256" key="1">
    <source>
        <dbReference type="ARBA" id="ARBA00003767"/>
    </source>
</evidence>
<dbReference type="InterPro" id="IPR036236">
    <property type="entry name" value="Znf_C2H2_sf"/>
</dbReference>
<dbReference type="PANTHER" id="PTHR14947:SF24">
    <property type="entry name" value="ZINC FINGER PROTEIN 781-RELATED"/>
    <property type="match status" value="1"/>
</dbReference>
<keyword evidence="6 12" id="KW-0863">Zinc-finger</keyword>
<dbReference type="GO" id="GO:0008270">
    <property type="term" value="F:zinc ion binding"/>
    <property type="evidence" value="ECO:0007669"/>
    <property type="project" value="UniProtKB-KW"/>
</dbReference>
<keyword evidence="9" id="KW-0238">DNA-binding</keyword>
<dbReference type="AlphaFoldDB" id="F7AJP6"/>
<evidence type="ECO:0000256" key="11">
    <source>
        <dbReference type="ARBA" id="ARBA00023242"/>
    </source>
</evidence>
<dbReference type="GO" id="GO:0003677">
    <property type="term" value="F:DNA binding"/>
    <property type="evidence" value="ECO:0007669"/>
    <property type="project" value="UniProtKB-KW"/>
</dbReference>
<dbReference type="Bgee" id="ENSMODG00000006018">
    <property type="expression patterns" value="Expressed in cerebellum and 4 other cell types or tissues"/>
</dbReference>
<dbReference type="HOGENOM" id="CLU_002678_0_2_1"/>
<feature type="region of interest" description="Disordered" evidence="13">
    <location>
        <begin position="137"/>
        <end position="161"/>
    </location>
</feature>
<dbReference type="PANTHER" id="PTHR14947">
    <property type="entry name" value="ZINC FINGER PROTEIN"/>
    <property type="match status" value="1"/>
</dbReference>
<keyword evidence="11" id="KW-0539">Nucleus</keyword>
<accession>F7AJP6</accession>
<evidence type="ECO:0000256" key="6">
    <source>
        <dbReference type="ARBA" id="ARBA00022771"/>
    </source>
</evidence>
<evidence type="ECO:0000256" key="12">
    <source>
        <dbReference type="PROSITE-ProRule" id="PRU00042"/>
    </source>
</evidence>
<evidence type="ECO:0000313" key="16">
    <source>
        <dbReference type="Proteomes" id="UP000002280"/>
    </source>
</evidence>